<protein>
    <submittedName>
        <fullName evidence="4">Glutamic acid-rich protein</fullName>
    </submittedName>
</protein>
<keyword evidence="3" id="KW-1185">Reference proteome</keyword>
<feature type="compositionally biased region" description="Basic and acidic residues" evidence="1">
    <location>
        <begin position="109"/>
        <end position="121"/>
    </location>
</feature>
<evidence type="ECO:0000313" key="4">
    <source>
        <dbReference type="WBParaSite" id="ACAC_0000170501-mRNA-1"/>
    </source>
</evidence>
<name>C7BVV0_ANGCA</name>
<evidence type="ECO:0000256" key="1">
    <source>
        <dbReference type="SAM" id="MobiDB-lite"/>
    </source>
</evidence>
<accession>C7BVV0</accession>
<dbReference type="Proteomes" id="UP000035642">
    <property type="component" value="Unassembled WGS sequence"/>
</dbReference>
<feature type="compositionally biased region" description="Basic and acidic residues" evidence="1">
    <location>
        <begin position="87"/>
        <end position="100"/>
    </location>
</feature>
<proteinExistence type="evidence at transcript level"/>
<reference evidence="4" key="4">
    <citation type="submission" date="2017-02" db="UniProtKB">
        <authorList>
            <consortium name="WormBaseParasite"/>
        </authorList>
    </citation>
    <scope>IDENTIFICATION</scope>
</reference>
<organism evidence="2">
    <name type="scientific">Angiostrongylus cantonensis</name>
    <name type="common">Rat lungworm</name>
    <dbReference type="NCBI Taxonomy" id="6313"/>
    <lineage>
        <taxon>Eukaryota</taxon>
        <taxon>Metazoa</taxon>
        <taxon>Ecdysozoa</taxon>
        <taxon>Nematoda</taxon>
        <taxon>Chromadorea</taxon>
        <taxon>Rhabditida</taxon>
        <taxon>Rhabditina</taxon>
        <taxon>Rhabditomorpha</taxon>
        <taxon>Strongyloidea</taxon>
        <taxon>Metastrongylidae</taxon>
        <taxon>Angiostrongylus</taxon>
    </lineage>
</organism>
<feature type="compositionally biased region" description="Acidic residues" evidence="1">
    <location>
        <begin position="122"/>
        <end position="138"/>
    </location>
</feature>
<dbReference type="EMBL" id="FM207754">
    <property type="protein sequence ID" value="CAR63615.1"/>
    <property type="molecule type" value="mRNA"/>
</dbReference>
<evidence type="ECO:0000313" key="2">
    <source>
        <dbReference type="EMBL" id="CAR63615.1"/>
    </source>
</evidence>
<reference evidence="3" key="3">
    <citation type="submission" date="2012-09" db="EMBL/GenBank/DDBJ databases">
        <authorList>
            <person name="Martin A.A."/>
        </authorList>
    </citation>
    <scope>NUCLEOTIDE SEQUENCE</scope>
</reference>
<evidence type="ECO:0000313" key="3">
    <source>
        <dbReference type="Proteomes" id="UP000035642"/>
    </source>
</evidence>
<dbReference type="AlphaFoldDB" id="C7BVV0"/>
<feature type="region of interest" description="Disordered" evidence="1">
    <location>
        <begin position="54"/>
        <end position="138"/>
    </location>
</feature>
<reference evidence="2" key="2">
    <citation type="journal article" date="2009" name="BMC Mol. Biol.">
        <title>Preliminary molecular characterization of the human pathogen Angiostrongylus cantonensis.</title>
        <authorList>
            <person name="He H."/>
            <person name="Cheng M."/>
            <person name="Yang X."/>
            <person name="Meng J."/>
            <person name="He A."/>
            <person name="Zheng X."/>
            <person name="Li Z."/>
            <person name="Guo P."/>
            <person name="Pan Z."/>
            <person name="Zhan X."/>
        </authorList>
    </citation>
    <scope>NUCLEOTIDE SEQUENCE</scope>
</reference>
<sequence>MSSVSVVEQLEEAVSPVKDPVHNKAVELPMTTLKRRLSDDESDEVVAKKIRTSVDEQVSVSETTTDDAEEEVERRDVDGQLVVAVDDGEKATDEDAKESEQEQATVDVLLDKDAGGDHDEGKDDDEKEDESAIVDIET</sequence>
<reference evidence="2" key="1">
    <citation type="submission" date="2008-08" db="EMBL/GenBank/DDBJ databases">
        <authorList>
            <person name="Zhan X.M."/>
        </authorList>
    </citation>
    <scope>NUCLEOTIDE SEQUENCE</scope>
</reference>
<dbReference type="WBParaSite" id="ACAC_0000170501-mRNA-1">
    <property type="protein sequence ID" value="ACAC_0000170501-mRNA-1"/>
    <property type="gene ID" value="ACAC_0000170501"/>
</dbReference>